<dbReference type="HOGENOM" id="CLU_028200_3_4_1"/>
<feature type="compositionally biased region" description="Polar residues" evidence="6">
    <location>
        <begin position="254"/>
        <end position="264"/>
    </location>
</feature>
<name>R0IAL4_EXST2</name>
<dbReference type="Pfam" id="PF20684">
    <property type="entry name" value="Fung_rhodopsin"/>
    <property type="match status" value="1"/>
</dbReference>
<keyword evidence="10" id="KW-1185">Reference proteome</keyword>
<feature type="domain" description="Rhodopsin" evidence="8">
    <location>
        <begin position="3"/>
        <end position="235"/>
    </location>
</feature>
<reference evidence="9 10" key="1">
    <citation type="journal article" date="2012" name="PLoS Pathog.">
        <title>Diverse lifestyles and strategies of plant pathogenesis encoded in the genomes of eighteen Dothideomycetes fungi.</title>
        <authorList>
            <person name="Ohm R.A."/>
            <person name="Feau N."/>
            <person name="Henrissat B."/>
            <person name="Schoch C.L."/>
            <person name="Horwitz B.A."/>
            <person name="Barry K.W."/>
            <person name="Condon B.J."/>
            <person name="Copeland A.C."/>
            <person name="Dhillon B."/>
            <person name="Glaser F."/>
            <person name="Hesse C.N."/>
            <person name="Kosti I."/>
            <person name="LaButti K."/>
            <person name="Lindquist E.A."/>
            <person name="Lucas S."/>
            <person name="Salamov A.A."/>
            <person name="Bradshaw R.E."/>
            <person name="Ciuffetti L."/>
            <person name="Hamelin R.C."/>
            <person name="Kema G.H.J."/>
            <person name="Lawrence C."/>
            <person name="Scott J.A."/>
            <person name="Spatafora J.W."/>
            <person name="Turgeon B.G."/>
            <person name="de Wit P.J.G.M."/>
            <person name="Zhong S."/>
            <person name="Goodwin S.B."/>
            <person name="Grigoriev I.V."/>
        </authorList>
    </citation>
    <scope>NUCLEOTIDE SEQUENCE [LARGE SCALE GENOMIC DNA]</scope>
    <source>
        <strain evidence="10">28A</strain>
    </source>
</reference>
<feature type="transmembrane region" description="Helical" evidence="7">
    <location>
        <begin position="170"/>
        <end position="190"/>
    </location>
</feature>
<feature type="transmembrane region" description="Helical" evidence="7">
    <location>
        <begin position="21"/>
        <end position="41"/>
    </location>
</feature>
<evidence type="ECO:0000256" key="7">
    <source>
        <dbReference type="SAM" id="Phobius"/>
    </source>
</evidence>
<feature type="transmembrane region" description="Helical" evidence="7">
    <location>
        <begin position="210"/>
        <end position="233"/>
    </location>
</feature>
<proteinExistence type="inferred from homology"/>
<dbReference type="STRING" id="671987.R0IAL4"/>
<evidence type="ECO:0000256" key="1">
    <source>
        <dbReference type="ARBA" id="ARBA00004141"/>
    </source>
</evidence>
<evidence type="ECO:0000256" key="4">
    <source>
        <dbReference type="ARBA" id="ARBA00023136"/>
    </source>
</evidence>
<feature type="transmembrane region" description="Helical" evidence="7">
    <location>
        <begin position="137"/>
        <end position="158"/>
    </location>
</feature>
<dbReference type="InterPro" id="IPR049326">
    <property type="entry name" value="Rhodopsin_dom_fungi"/>
</dbReference>
<dbReference type="Proteomes" id="UP000016935">
    <property type="component" value="Unassembled WGS sequence"/>
</dbReference>
<comment type="subcellular location">
    <subcellularLocation>
        <location evidence="1">Membrane</location>
        <topology evidence="1">Multi-pass membrane protein</topology>
    </subcellularLocation>
</comment>
<reference evidence="9 10" key="2">
    <citation type="journal article" date="2013" name="PLoS Genet.">
        <title>Comparative genome structure, secondary metabolite, and effector coding capacity across Cochliobolus pathogens.</title>
        <authorList>
            <person name="Condon B.J."/>
            <person name="Leng Y."/>
            <person name="Wu D."/>
            <person name="Bushley K.E."/>
            <person name="Ohm R.A."/>
            <person name="Otillar R."/>
            <person name="Martin J."/>
            <person name="Schackwitz W."/>
            <person name="Grimwood J."/>
            <person name="MohdZainudin N."/>
            <person name="Xue C."/>
            <person name="Wang R."/>
            <person name="Manning V.A."/>
            <person name="Dhillon B."/>
            <person name="Tu Z.J."/>
            <person name="Steffenson B.J."/>
            <person name="Salamov A."/>
            <person name="Sun H."/>
            <person name="Lowry S."/>
            <person name="LaButti K."/>
            <person name="Han J."/>
            <person name="Copeland A."/>
            <person name="Lindquist E."/>
            <person name="Barry K."/>
            <person name="Schmutz J."/>
            <person name="Baker S.E."/>
            <person name="Ciuffetti L.M."/>
            <person name="Grigoriev I.V."/>
            <person name="Zhong S."/>
            <person name="Turgeon B.G."/>
        </authorList>
    </citation>
    <scope>NUCLEOTIDE SEQUENCE [LARGE SCALE GENOMIC DNA]</scope>
    <source>
        <strain evidence="10">28A</strain>
    </source>
</reference>
<evidence type="ECO:0000313" key="9">
    <source>
        <dbReference type="EMBL" id="EOA82480.1"/>
    </source>
</evidence>
<sequence length="334" mass="37513">MIMRAYVRITRRNWGIDDWNMAIACLPLFVLTGFGAAGSYYGIGAKDGLFMISEHEGDLEIAYMCLFVFEIAYCVTVIFVKLSIGFMLNRIAEPRRLYICINNLILILAVSTNLGTTFYIIFQSDGARCESTWHLEIVYYVCASVNIFTDWATALMSAHANVQMNRNTKISVAGILSLGFFTSISGFVRLKYIPKLTSEEHFAYGLGQLLIWSYAEPALGMIAGNIATLRPLFKRTLHLGSDKHSKPQSLKPRSFSQNSPSDSYPSFEAELESRAVLDKEIRLTFADPSQGVRSSVSTDLDRQPRIGDMADDVELISRQKDCILVSHEVEVHRE</sequence>
<evidence type="ECO:0000313" key="10">
    <source>
        <dbReference type="Proteomes" id="UP000016935"/>
    </source>
</evidence>
<dbReference type="GO" id="GO:0016020">
    <property type="term" value="C:membrane"/>
    <property type="evidence" value="ECO:0007669"/>
    <property type="project" value="UniProtKB-SubCell"/>
</dbReference>
<dbReference type="eggNOG" id="ENOG502SHAY">
    <property type="taxonomic scope" value="Eukaryota"/>
</dbReference>
<comment type="similarity">
    <text evidence="5">Belongs to the SAT4 family.</text>
</comment>
<gene>
    <name evidence="9" type="ORF">SETTUDRAFT_156238</name>
</gene>
<dbReference type="EMBL" id="KB908844">
    <property type="protein sequence ID" value="EOA82480.1"/>
    <property type="molecule type" value="Genomic_DNA"/>
</dbReference>
<evidence type="ECO:0000256" key="6">
    <source>
        <dbReference type="SAM" id="MobiDB-lite"/>
    </source>
</evidence>
<protein>
    <recommendedName>
        <fullName evidence="8">Rhodopsin domain-containing protein</fullName>
    </recommendedName>
</protein>
<evidence type="ECO:0000259" key="8">
    <source>
        <dbReference type="Pfam" id="PF20684"/>
    </source>
</evidence>
<evidence type="ECO:0000256" key="2">
    <source>
        <dbReference type="ARBA" id="ARBA00022692"/>
    </source>
</evidence>
<dbReference type="PANTHER" id="PTHR33048:SF31">
    <property type="entry name" value="INTEGRAL MEMBRANE PROTEIN"/>
    <property type="match status" value="1"/>
</dbReference>
<dbReference type="OrthoDB" id="3897607at2759"/>
<dbReference type="AlphaFoldDB" id="R0IAL4"/>
<keyword evidence="2 7" id="KW-0812">Transmembrane</keyword>
<accession>R0IAL4</accession>
<keyword evidence="4 7" id="KW-0472">Membrane</keyword>
<evidence type="ECO:0000256" key="5">
    <source>
        <dbReference type="ARBA" id="ARBA00038359"/>
    </source>
</evidence>
<keyword evidence="3 7" id="KW-1133">Transmembrane helix</keyword>
<dbReference type="RefSeq" id="XP_008029606.1">
    <property type="nucleotide sequence ID" value="XM_008031415.1"/>
</dbReference>
<feature type="transmembrane region" description="Helical" evidence="7">
    <location>
        <begin position="100"/>
        <end position="122"/>
    </location>
</feature>
<evidence type="ECO:0000256" key="3">
    <source>
        <dbReference type="ARBA" id="ARBA00022989"/>
    </source>
</evidence>
<dbReference type="InterPro" id="IPR052337">
    <property type="entry name" value="SAT4-like"/>
</dbReference>
<feature type="region of interest" description="Disordered" evidence="6">
    <location>
        <begin position="241"/>
        <end position="265"/>
    </location>
</feature>
<dbReference type="PANTHER" id="PTHR33048">
    <property type="entry name" value="PTH11-LIKE INTEGRAL MEMBRANE PROTEIN (AFU_ORTHOLOGUE AFUA_5G11245)"/>
    <property type="match status" value="1"/>
</dbReference>
<feature type="transmembrane region" description="Helical" evidence="7">
    <location>
        <begin position="61"/>
        <end position="88"/>
    </location>
</feature>
<dbReference type="GeneID" id="19397607"/>
<organism evidence="9 10">
    <name type="scientific">Exserohilum turcicum (strain 28A)</name>
    <name type="common">Northern leaf blight fungus</name>
    <name type="synonym">Setosphaeria turcica</name>
    <dbReference type="NCBI Taxonomy" id="671987"/>
    <lineage>
        <taxon>Eukaryota</taxon>
        <taxon>Fungi</taxon>
        <taxon>Dikarya</taxon>
        <taxon>Ascomycota</taxon>
        <taxon>Pezizomycotina</taxon>
        <taxon>Dothideomycetes</taxon>
        <taxon>Pleosporomycetidae</taxon>
        <taxon>Pleosporales</taxon>
        <taxon>Pleosporineae</taxon>
        <taxon>Pleosporaceae</taxon>
        <taxon>Exserohilum</taxon>
    </lineage>
</organism>